<evidence type="ECO:0000313" key="2">
    <source>
        <dbReference type="EMBL" id="BAD58771.1"/>
    </source>
</evidence>
<reference evidence="2 3" key="1">
    <citation type="journal article" date="2004" name="Proc. Natl. Acad. Sci. U.S.A.">
        <title>The complete genomic sequence of Nocardia farcinica IFM 10152.</title>
        <authorList>
            <person name="Ishikawa J."/>
            <person name="Yamashita A."/>
            <person name="Mikami Y."/>
            <person name="Hoshino Y."/>
            <person name="Kurita H."/>
            <person name="Hotta K."/>
            <person name="Shiba T."/>
            <person name="Hattori M."/>
        </authorList>
    </citation>
    <scope>NUCLEOTIDE SEQUENCE [LARGE SCALE GENOMIC DNA]</scope>
    <source>
        <strain evidence="2 3">IFM 10152</strain>
    </source>
</reference>
<dbReference type="KEGG" id="nfa:NFA_39230"/>
<dbReference type="AlphaFoldDB" id="Q5YSS0"/>
<dbReference type="STRING" id="247156.NFA_39230"/>
<proteinExistence type="predicted"/>
<keyword evidence="3" id="KW-1185">Reference proteome</keyword>
<evidence type="ECO:0000313" key="3">
    <source>
        <dbReference type="Proteomes" id="UP000006820"/>
    </source>
</evidence>
<name>Q5YSS0_NOCFA</name>
<dbReference type="EMBL" id="AP006618">
    <property type="protein sequence ID" value="BAD58771.1"/>
    <property type="molecule type" value="Genomic_DNA"/>
</dbReference>
<gene>
    <name evidence="2" type="ordered locus">NFA_39230</name>
</gene>
<accession>Q5YSS0</accession>
<sequence length="80" mass="8882">METSPVAHFYDYIGGDKDWIIESDEPRPDLLEWAWWKEISADEAAGKRARIAAAKPDTADEPETKRPAGRKPAAKADEAA</sequence>
<protein>
    <submittedName>
        <fullName evidence="2">Uncharacterized protein</fullName>
    </submittedName>
</protein>
<organism evidence="2 3">
    <name type="scientific">Nocardia farcinica (strain IFM 10152)</name>
    <dbReference type="NCBI Taxonomy" id="247156"/>
    <lineage>
        <taxon>Bacteria</taxon>
        <taxon>Bacillati</taxon>
        <taxon>Actinomycetota</taxon>
        <taxon>Actinomycetes</taxon>
        <taxon>Mycobacteriales</taxon>
        <taxon>Nocardiaceae</taxon>
        <taxon>Nocardia</taxon>
    </lineage>
</organism>
<feature type="region of interest" description="Disordered" evidence="1">
    <location>
        <begin position="46"/>
        <end position="80"/>
    </location>
</feature>
<dbReference type="Proteomes" id="UP000006820">
    <property type="component" value="Chromosome"/>
</dbReference>
<evidence type="ECO:0000256" key="1">
    <source>
        <dbReference type="SAM" id="MobiDB-lite"/>
    </source>
</evidence>
<dbReference type="HOGENOM" id="CLU_2586185_0_0_11"/>